<evidence type="ECO:0000256" key="1">
    <source>
        <dbReference type="SAM" id="Phobius"/>
    </source>
</evidence>
<gene>
    <name evidence="2" type="ORF">LCGC14_1536900</name>
</gene>
<feature type="transmembrane region" description="Helical" evidence="1">
    <location>
        <begin position="49"/>
        <end position="73"/>
    </location>
</feature>
<keyword evidence="1" id="KW-1133">Transmembrane helix</keyword>
<keyword evidence="1" id="KW-0472">Membrane</keyword>
<dbReference type="AlphaFoldDB" id="A0A0F9LV17"/>
<feature type="transmembrane region" description="Helical" evidence="1">
    <location>
        <begin position="85"/>
        <end position="102"/>
    </location>
</feature>
<accession>A0A0F9LV17</accession>
<organism evidence="2">
    <name type="scientific">marine sediment metagenome</name>
    <dbReference type="NCBI Taxonomy" id="412755"/>
    <lineage>
        <taxon>unclassified sequences</taxon>
        <taxon>metagenomes</taxon>
        <taxon>ecological metagenomes</taxon>
    </lineage>
</organism>
<proteinExistence type="predicted"/>
<evidence type="ECO:0000313" key="2">
    <source>
        <dbReference type="EMBL" id="KKM60922.1"/>
    </source>
</evidence>
<dbReference type="EMBL" id="LAZR01011585">
    <property type="protein sequence ID" value="KKM60922.1"/>
    <property type="molecule type" value="Genomic_DNA"/>
</dbReference>
<protein>
    <submittedName>
        <fullName evidence="2">Uncharacterized protein</fullName>
    </submittedName>
</protein>
<sequence length="112" mass="13000">MDEKPEEINKKIELTKKNSGKTIPKLLKYLGKLNEVSEFETWKKETNILVLNWIIDYLIIFAFVVFLCLTALNPFKSPLLYLKDFFLAEGISIAWYLLLSLIKDMRGAIKNG</sequence>
<name>A0A0F9LV17_9ZZZZ</name>
<reference evidence="2" key="1">
    <citation type="journal article" date="2015" name="Nature">
        <title>Complex archaea that bridge the gap between prokaryotes and eukaryotes.</title>
        <authorList>
            <person name="Spang A."/>
            <person name="Saw J.H."/>
            <person name="Jorgensen S.L."/>
            <person name="Zaremba-Niedzwiedzka K."/>
            <person name="Martijn J."/>
            <person name="Lind A.E."/>
            <person name="van Eijk R."/>
            <person name="Schleper C."/>
            <person name="Guy L."/>
            <person name="Ettema T.J."/>
        </authorList>
    </citation>
    <scope>NUCLEOTIDE SEQUENCE</scope>
</reference>
<keyword evidence="1" id="KW-0812">Transmembrane</keyword>
<comment type="caution">
    <text evidence="2">The sequence shown here is derived from an EMBL/GenBank/DDBJ whole genome shotgun (WGS) entry which is preliminary data.</text>
</comment>